<evidence type="ECO:0000259" key="2">
    <source>
        <dbReference type="PROSITE" id="PS50056"/>
    </source>
</evidence>
<dbReference type="PROSITE" id="PS00383">
    <property type="entry name" value="TYR_PHOSPHATASE_1"/>
    <property type="match status" value="1"/>
</dbReference>
<evidence type="ECO:0000313" key="3">
    <source>
        <dbReference type="EMBL" id="KAI1707412.1"/>
    </source>
</evidence>
<dbReference type="InterPro" id="IPR029021">
    <property type="entry name" value="Prot-tyrosine_phosphatase-like"/>
</dbReference>
<dbReference type="Gene3D" id="3.90.190.10">
    <property type="entry name" value="Protein tyrosine phosphatase superfamily"/>
    <property type="match status" value="1"/>
</dbReference>
<dbReference type="GO" id="GO:0004484">
    <property type="term" value="F:mRNA guanylyltransferase activity"/>
    <property type="evidence" value="ECO:0007669"/>
    <property type="project" value="TreeGrafter"/>
</dbReference>
<dbReference type="AlphaFoldDB" id="A0AAD4R0E8"/>
<dbReference type="InterPro" id="IPR000387">
    <property type="entry name" value="Tyr_Pase_dom"/>
</dbReference>
<evidence type="ECO:0000256" key="1">
    <source>
        <dbReference type="SAM" id="MobiDB-lite"/>
    </source>
</evidence>
<protein>
    <submittedName>
        <fullName evidence="3">Dual specificity phosphatase, catalytic domain-containing protein</fullName>
    </submittedName>
</protein>
<gene>
    <name evidence="3" type="ORF">DdX_12509</name>
</gene>
<feature type="domain" description="Tyrosine specific protein phosphatases" evidence="2">
    <location>
        <begin position="137"/>
        <end position="204"/>
    </location>
</feature>
<dbReference type="PROSITE" id="PS50056">
    <property type="entry name" value="TYR_PHOSPHATASE_2"/>
    <property type="match status" value="1"/>
</dbReference>
<accession>A0AAD4R0E8</accession>
<dbReference type="PANTHER" id="PTHR10367:SF17">
    <property type="entry name" value="MRNA-CAPPING ENZYME"/>
    <property type="match status" value="1"/>
</dbReference>
<dbReference type="InterPro" id="IPR016130">
    <property type="entry name" value="Tyr_Pase_AS"/>
</dbReference>
<reference evidence="3" key="1">
    <citation type="submission" date="2022-01" db="EMBL/GenBank/DDBJ databases">
        <title>Genome Sequence Resource for Two Populations of Ditylenchus destructor, the Migratory Endoparasitic Phytonematode.</title>
        <authorList>
            <person name="Zhang H."/>
            <person name="Lin R."/>
            <person name="Xie B."/>
        </authorList>
    </citation>
    <scope>NUCLEOTIDE SEQUENCE</scope>
    <source>
        <strain evidence="3">BazhouSP</strain>
    </source>
</reference>
<dbReference type="SUPFAM" id="SSF52799">
    <property type="entry name" value="(Phosphotyrosine protein) phosphatases II"/>
    <property type="match status" value="1"/>
</dbReference>
<sequence length="271" mass="31069">MNHRKRKAQNGVVDSLNGVENGDWSAKKKSAVKMGLPNRWLYCPPMGKVVAERFLPMKTPMSTIYDPQIEPKYQFHPQDVFERQIIGAKAGAKIGLWMDFTKTDRYYDRREVEKNGCAYIKMPLEGHGQTPTEEETTEFISEAKKFFQNHPNDVIAMHCTHGFNRTGFLIVSFLVEEEEYAVDMAVEEFAKARPQGIYKQDYLNELSKRFGDEEDIIPAPNRPLWEHGPVTDEDYYNGVMAKERQEEDNTGMRNIGNGPSTSNGTDFLLSQ</sequence>
<organism evidence="3 4">
    <name type="scientific">Ditylenchus destructor</name>
    <dbReference type="NCBI Taxonomy" id="166010"/>
    <lineage>
        <taxon>Eukaryota</taxon>
        <taxon>Metazoa</taxon>
        <taxon>Ecdysozoa</taxon>
        <taxon>Nematoda</taxon>
        <taxon>Chromadorea</taxon>
        <taxon>Rhabditida</taxon>
        <taxon>Tylenchina</taxon>
        <taxon>Tylenchomorpha</taxon>
        <taxon>Sphaerularioidea</taxon>
        <taxon>Anguinidae</taxon>
        <taxon>Anguininae</taxon>
        <taxon>Ditylenchus</taxon>
    </lineage>
</organism>
<proteinExistence type="predicted"/>
<dbReference type="Pfam" id="PF00782">
    <property type="entry name" value="DSPc"/>
    <property type="match status" value="1"/>
</dbReference>
<evidence type="ECO:0000313" key="4">
    <source>
        <dbReference type="Proteomes" id="UP001201812"/>
    </source>
</evidence>
<dbReference type="PANTHER" id="PTHR10367">
    <property type="entry name" value="MRNA-CAPPING ENZYME"/>
    <property type="match status" value="1"/>
</dbReference>
<feature type="compositionally biased region" description="Polar residues" evidence="1">
    <location>
        <begin position="257"/>
        <end position="271"/>
    </location>
</feature>
<name>A0AAD4R0E8_9BILA</name>
<keyword evidence="4" id="KW-1185">Reference proteome</keyword>
<feature type="region of interest" description="Disordered" evidence="1">
    <location>
        <begin position="245"/>
        <end position="271"/>
    </location>
</feature>
<dbReference type="InterPro" id="IPR051029">
    <property type="entry name" value="mRNA_Capping_Enz/RNA_Phosphat"/>
</dbReference>
<dbReference type="InterPro" id="IPR000340">
    <property type="entry name" value="Dual-sp_phosphatase_cat-dom"/>
</dbReference>
<dbReference type="Proteomes" id="UP001201812">
    <property type="component" value="Unassembled WGS sequence"/>
</dbReference>
<dbReference type="GO" id="GO:0006370">
    <property type="term" value="P:7-methylguanosine mRNA capping"/>
    <property type="evidence" value="ECO:0007669"/>
    <property type="project" value="TreeGrafter"/>
</dbReference>
<comment type="caution">
    <text evidence="3">The sequence shown here is derived from an EMBL/GenBank/DDBJ whole genome shotgun (WGS) entry which is preliminary data.</text>
</comment>
<dbReference type="EMBL" id="JAKKPZ010000041">
    <property type="protein sequence ID" value="KAI1707412.1"/>
    <property type="molecule type" value="Genomic_DNA"/>
</dbReference>